<feature type="domain" description="Glycosyl transferase family 1" evidence="1">
    <location>
        <begin position="160"/>
        <end position="317"/>
    </location>
</feature>
<dbReference type="Proteomes" id="UP000252733">
    <property type="component" value="Unassembled WGS sequence"/>
</dbReference>
<dbReference type="PANTHER" id="PTHR12526">
    <property type="entry name" value="GLYCOSYLTRANSFERASE"/>
    <property type="match status" value="1"/>
</dbReference>
<proteinExistence type="predicted"/>
<dbReference type="CDD" id="cd03801">
    <property type="entry name" value="GT4_PimA-like"/>
    <property type="match status" value="1"/>
</dbReference>
<protein>
    <submittedName>
        <fullName evidence="2">Glycosyltransferase involved in cell wall biosynthesis</fullName>
    </submittedName>
</protein>
<dbReference type="InterPro" id="IPR001296">
    <property type="entry name" value="Glyco_trans_1"/>
</dbReference>
<dbReference type="EMBL" id="QPIZ01000007">
    <property type="protein sequence ID" value="RCW36713.1"/>
    <property type="molecule type" value="Genomic_DNA"/>
</dbReference>
<keyword evidence="3" id="KW-1185">Reference proteome</keyword>
<dbReference type="GO" id="GO:0016757">
    <property type="term" value="F:glycosyltransferase activity"/>
    <property type="evidence" value="ECO:0007669"/>
    <property type="project" value="InterPro"/>
</dbReference>
<gene>
    <name evidence="2" type="ORF">DFO77_1073</name>
</gene>
<sequence>MKILYIGNKLSKHGFSVTNIETLGDQLKDLGYEVYFASEYKNKCVRLIDMLFAVFRLRKKVKLVLIDVYSMQAFYFALFSAWMCRIAKVPYIPILHGGNLPARLKNNPVLSKSIFGHSKINVAPSRYLQDAFEQEGFHVQYIPNNIATSTYPFKERTNFDPFLLWVRSFDTIYNPHMAIDVVDGLSKKFPEVKLCMVGPDKDGSMKSCIEYAKRKGLQDNVLITGKLSKEKWHAISSEYDIFINTTHVDNTPVSVIEAMALGLPVVSTNVGGIPFLIENEKDGVLVADGDAQGMENAIRRIIKENDTGSNIVVNGRKKAESFDWEVVKEKWTELLDTV</sequence>
<comment type="caution">
    <text evidence="2">The sequence shown here is derived from an EMBL/GenBank/DDBJ whole genome shotgun (WGS) entry which is preliminary data.</text>
</comment>
<evidence type="ECO:0000313" key="2">
    <source>
        <dbReference type="EMBL" id="RCW36713.1"/>
    </source>
</evidence>
<organism evidence="2 3">
    <name type="scientific">Marinilabilia salmonicolor</name>
    <dbReference type="NCBI Taxonomy" id="989"/>
    <lineage>
        <taxon>Bacteria</taxon>
        <taxon>Pseudomonadati</taxon>
        <taxon>Bacteroidota</taxon>
        <taxon>Bacteroidia</taxon>
        <taxon>Marinilabiliales</taxon>
        <taxon>Marinilabiliaceae</taxon>
        <taxon>Marinilabilia</taxon>
    </lineage>
</organism>
<name>A0A368V7D2_9BACT</name>
<dbReference type="AlphaFoldDB" id="A0A368V7D2"/>
<dbReference type="RefSeq" id="WP_114436733.1">
    <property type="nucleotide sequence ID" value="NZ_QPIZ01000007.1"/>
</dbReference>
<keyword evidence="2" id="KW-0808">Transferase</keyword>
<reference evidence="2 3" key="1">
    <citation type="submission" date="2018-07" db="EMBL/GenBank/DDBJ databases">
        <title>Freshwater and sediment microbial communities from various areas in North America, analyzing microbe dynamics in response to fracking.</title>
        <authorList>
            <person name="Lamendella R."/>
        </authorList>
    </citation>
    <scope>NUCLEOTIDE SEQUENCE [LARGE SCALE GENOMIC DNA]</scope>
    <source>
        <strain evidence="2 3">160A</strain>
    </source>
</reference>
<accession>A0A368V7D2</accession>
<dbReference type="Gene3D" id="3.40.50.2000">
    <property type="entry name" value="Glycogen Phosphorylase B"/>
    <property type="match status" value="2"/>
</dbReference>
<dbReference type="Pfam" id="PF00534">
    <property type="entry name" value="Glycos_transf_1"/>
    <property type="match status" value="1"/>
</dbReference>
<evidence type="ECO:0000313" key="3">
    <source>
        <dbReference type="Proteomes" id="UP000252733"/>
    </source>
</evidence>
<dbReference type="SUPFAM" id="SSF53756">
    <property type="entry name" value="UDP-Glycosyltransferase/glycogen phosphorylase"/>
    <property type="match status" value="1"/>
</dbReference>
<evidence type="ECO:0000259" key="1">
    <source>
        <dbReference type="Pfam" id="PF00534"/>
    </source>
</evidence>